<dbReference type="InterPro" id="IPR036047">
    <property type="entry name" value="F-box-like_dom_sf"/>
</dbReference>
<evidence type="ECO:0000313" key="3">
    <source>
        <dbReference type="Proteomes" id="UP001341840"/>
    </source>
</evidence>
<name>A0ABU6RPI9_9FABA</name>
<dbReference type="CDD" id="cd22164">
    <property type="entry name" value="F-box_AtSKIP19-like"/>
    <property type="match status" value="1"/>
</dbReference>
<dbReference type="InterPro" id="IPR001810">
    <property type="entry name" value="F-box_dom"/>
</dbReference>
<dbReference type="PROSITE" id="PS50181">
    <property type="entry name" value="FBOX"/>
    <property type="match status" value="1"/>
</dbReference>
<reference evidence="2 3" key="1">
    <citation type="journal article" date="2023" name="Plants (Basel)">
        <title>Bridging the Gap: Combining Genomics and Transcriptomics Approaches to Understand Stylosanthes scabra, an Orphan Legume from the Brazilian Caatinga.</title>
        <authorList>
            <person name="Ferreira-Neto J.R.C."/>
            <person name="da Silva M.D."/>
            <person name="Binneck E."/>
            <person name="de Melo N.F."/>
            <person name="da Silva R.H."/>
            <person name="de Melo A.L.T.M."/>
            <person name="Pandolfi V."/>
            <person name="Bustamante F.O."/>
            <person name="Brasileiro-Vidal A.C."/>
            <person name="Benko-Iseppon A.M."/>
        </authorList>
    </citation>
    <scope>NUCLEOTIDE SEQUENCE [LARGE SCALE GENOMIC DNA]</scope>
    <source>
        <tissue evidence="2">Leaves</tissue>
    </source>
</reference>
<dbReference type="Gene3D" id="1.20.1280.50">
    <property type="match status" value="1"/>
</dbReference>
<dbReference type="PANTHER" id="PTHR38926:SF2">
    <property type="entry name" value="F-BOX_LRR-REPEAT PROTEIN 21-RELATED"/>
    <property type="match status" value="1"/>
</dbReference>
<dbReference type="Pfam" id="PF12937">
    <property type="entry name" value="F-box-like"/>
    <property type="match status" value="1"/>
</dbReference>
<organism evidence="2 3">
    <name type="scientific">Stylosanthes scabra</name>
    <dbReference type="NCBI Taxonomy" id="79078"/>
    <lineage>
        <taxon>Eukaryota</taxon>
        <taxon>Viridiplantae</taxon>
        <taxon>Streptophyta</taxon>
        <taxon>Embryophyta</taxon>
        <taxon>Tracheophyta</taxon>
        <taxon>Spermatophyta</taxon>
        <taxon>Magnoliopsida</taxon>
        <taxon>eudicotyledons</taxon>
        <taxon>Gunneridae</taxon>
        <taxon>Pentapetalae</taxon>
        <taxon>rosids</taxon>
        <taxon>fabids</taxon>
        <taxon>Fabales</taxon>
        <taxon>Fabaceae</taxon>
        <taxon>Papilionoideae</taxon>
        <taxon>50 kb inversion clade</taxon>
        <taxon>dalbergioids sensu lato</taxon>
        <taxon>Dalbergieae</taxon>
        <taxon>Pterocarpus clade</taxon>
        <taxon>Stylosanthes</taxon>
    </lineage>
</organism>
<gene>
    <name evidence="2" type="ORF">PIB30_072569</name>
</gene>
<evidence type="ECO:0000259" key="1">
    <source>
        <dbReference type="PROSITE" id="PS50181"/>
    </source>
</evidence>
<feature type="domain" description="F-box" evidence="1">
    <location>
        <begin position="27"/>
        <end position="74"/>
    </location>
</feature>
<dbReference type="EMBL" id="JASCZI010031070">
    <property type="protein sequence ID" value="MED6125859.1"/>
    <property type="molecule type" value="Genomic_DNA"/>
</dbReference>
<dbReference type="Proteomes" id="UP001341840">
    <property type="component" value="Unassembled WGS sequence"/>
</dbReference>
<accession>A0ABU6RPI9</accession>
<sequence length="124" mass="14399">MTRSTTNPLLWRPKGLPHCGQEHKTAARNWLDLPRDLTLMIISRLDTFQILTSVQRVCRLWRSICMDPLMWRTINMCDIGIDNSADFDLEKMCMNAIDRSCGLLEDISIEYFGSDDLLKYIIDS</sequence>
<dbReference type="PANTHER" id="PTHR38926">
    <property type="entry name" value="F-BOX DOMAIN CONTAINING PROTEIN, EXPRESSED"/>
    <property type="match status" value="1"/>
</dbReference>
<protein>
    <recommendedName>
        <fullName evidence="1">F-box domain-containing protein</fullName>
    </recommendedName>
</protein>
<proteinExistence type="predicted"/>
<keyword evidence="3" id="KW-1185">Reference proteome</keyword>
<dbReference type="SUPFAM" id="SSF81383">
    <property type="entry name" value="F-box domain"/>
    <property type="match status" value="1"/>
</dbReference>
<comment type="caution">
    <text evidence="2">The sequence shown here is derived from an EMBL/GenBank/DDBJ whole genome shotgun (WGS) entry which is preliminary data.</text>
</comment>
<dbReference type="SMART" id="SM00256">
    <property type="entry name" value="FBOX"/>
    <property type="match status" value="1"/>
</dbReference>
<evidence type="ECO:0000313" key="2">
    <source>
        <dbReference type="EMBL" id="MED6125859.1"/>
    </source>
</evidence>